<dbReference type="RefSeq" id="WP_140455794.1">
    <property type="nucleotide sequence ID" value="NZ_VFRP01000028.1"/>
</dbReference>
<evidence type="ECO:0000313" key="2">
    <source>
        <dbReference type="Proteomes" id="UP000319255"/>
    </source>
</evidence>
<protein>
    <submittedName>
        <fullName evidence="1">Uncharacterized protein</fullName>
    </submittedName>
</protein>
<keyword evidence="2" id="KW-1185">Reference proteome</keyword>
<evidence type="ECO:0000313" key="1">
    <source>
        <dbReference type="EMBL" id="TPE47690.1"/>
    </source>
</evidence>
<gene>
    <name evidence="1" type="ORF">FJM51_19415</name>
</gene>
<reference evidence="1 2" key="1">
    <citation type="submission" date="2019-06" db="EMBL/GenBank/DDBJ databases">
        <title>A novel bacterium of genus Amaricoccus, isolated from marine sediment.</title>
        <authorList>
            <person name="Huang H."/>
            <person name="Mo K."/>
            <person name="Hu Y."/>
        </authorList>
    </citation>
    <scope>NUCLEOTIDE SEQUENCE [LARGE SCALE GENOMIC DNA]</scope>
    <source>
        <strain evidence="1 2">HB172011</strain>
    </source>
</reference>
<accession>A0A501WH50</accession>
<proteinExistence type="predicted"/>
<dbReference type="Proteomes" id="UP000319255">
    <property type="component" value="Unassembled WGS sequence"/>
</dbReference>
<name>A0A501WH50_9RHOB</name>
<comment type="caution">
    <text evidence="1">The sequence shown here is derived from an EMBL/GenBank/DDBJ whole genome shotgun (WGS) entry which is preliminary data.</text>
</comment>
<sequence length="94" mass="10750">MSWKPERDLASALRRFPEKADRVLRLAERDEAFRDMCEELAAAEAALETLTGDGSATGAARREECEGWIVRLLGEMSDAVREEEVIRLSDRRRR</sequence>
<dbReference type="OrthoDB" id="9979685at2"/>
<dbReference type="EMBL" id="VFRP01000028">
    <property type="protein sequence ID" value="TPE47690.1"/>
    <property type="molecule type" value="Genomic_DNA"/>
</dbReference>
<organism evidence="1 2">
    <name type="scientific">Amaricoccus solimangrovi</name>
    <dbReference type="NCBI Taxonomy" id="2589815"/>
    <lineage>
        <taxon>Bacteria</taxon>
        <taxon>Pseudomonadati</taxon>
        <taxon>Pseudomonadota</taxon>
        <taxon>Alphaproteobacteria</taxon>
        <taxon>Rhodobacterales</taxon>
        <taxon>Paracoccaceae</taxon>
        <taxon>Amaricoccus</taxon>
    </lineage>
</organism>
<dbReference type="AlphaFoldDB" id="A0A501WH50"/>